<feature type="domain" description="TonB-dependent receptor plug" evidence="14">
    <location>
        <begin position="44"/>
        <end position="150"/>
    </location>
</feature>
<dbReference type="InterPro" id="IPR037066">
    <property type="entry name" value="Plug_dom_sf"/>
</dbReference>
<gene>
    <name evidence="15" type="primary">cirA</name>
    <name evidence="15" type="ORF">ROE7235_00274</name>
</gene>
<evidence type="ECO:0000256" key="2">
    <source>
        <dbReference type="ARBA" id="ARBA00022448"/>
    </source>
</evidence>
<dbReference type="PANTHER" id="PTHR30069">
    <property type="entry name" value="TONB-DEPENDENT OUTER MEMBRANE RECEPTOR"/>
    <property type="match status" value="1"/>
</dbReference>
<evidence type="ECO:0000256" key="4">
    <source>
        <dbReference type="ARBA" id="ARBA00022692"/>
    </source>
</evidence>
<feature type="chain" id="PRO_5017212925" evidence="12">
    <location>
        <begin position="23"/>
        <end position="624"/>
    </location>
</feature>
<evidence type="ECO:0000256" key="3">
    <source>
        <dbReference type="ARBA" id="ARBA00022452"/>
    </source>
</evidence>
<keyword evidence="2 10" id="KW-0813">Transport</keyword>
<evidence type="ECO:0000256" key="6">
    <source>
        <dbReference type="ARBA" id="ARBA00023065"/>
    </source>
</evidence>
<evidence type="ECO:0000256" key="11">
    <source>
        <dbReference type="RuleBase" id="RU003357"/>
    </source>
</evidence>
<dbReference type="InterPro" id="IPR039426">
    <property type="entry name" value="TonB-dep_rcpt-like"/>
</dbReference>
<dbReference type="GO" id="GO:0044718">
    <property type="term" value="P:siderophore transmembrane transport"/>
    <property type="evidence" value="ECO:0007669"/>
    <property type="project" value="TreeGrafter"/>
</dbReference>
<dbReference type="EMBL" id="UIHC01000002">
    <property type="protein sequence ID" value="SUZ30550.1"/>
    <property type="molecule type" value="Genomic_DNA"/>
</dbReference>
<accession>A0A3B0M4V7</accession>
<dbReference type="Gene3D" id="2.40.170.20">
    <property type="entry name" value="TonB-dependent receptor, beta-barrel domain"/>
    <property type="match status" value="1"/>
</dbReference>
<keyword evidence="4 10" id="KW-0812">Transmembrane</keyword>
<keyword evidence="3 10" id="KW-1134">Transmembrane beta strand</keyword>
<dbReference type="RefSeq" id="WP_183073242.1">
    <property type="nucleotide sequence ID" value="NZ_UIHC01000002.1"/>
</dbReference>
<dbReference type="SUPFAM" id="SSF56935">
    <property type="entry name" value="Porins"/>
    <property type="match status" value="1"/>
</dbReference>
<evidence type="ECO:0000256" key="9">
    <source>
        <dbReference type="ARBA" id="ARBA00023237"/>
    </source>
</evidence>
<comment type="similarity">
    <text evidence="10 11">Belongs to the TonB-dependent receptor family.</text>
</comment>
<evidence type="ECO:0000256" key="1">
    <source>
        <dbReference type="ARBA" id="ARBA00004571"/>
    </source>
</evidence>
<keyword evidence="9 10" id="KW-0998">Cell outer membrane</keyword>
<evidence type="ECO:0000256" key="10">
    <source>
        <dbReference type="PROSITE-ProRule" id="PRU01360"/>
    </source>
</evidence>
<evidence type="ECO:0000313" key="15">
    <source>
        <dbReference type="EMBL" id="SUZ30550.1"/>
    </source>
</evidence>
<keyword evidence="5 12" id="KW-0732">Signal</keyword>
<keyword evidence="8 10" id="KW-0472">Membrane</keyword>
<evidence type="ECO:0000313" key="16">
    <source>
        <dbReference type="Proteomes" id="UP000272908"/>
    </source>
</evidence>
<dbReference type="Pfam" id="PF00593">
    <property type="entry name" value="TonB_dep_Rec_b-barrel"/>
    <property type="match status" value="1"/>
</dbReference>
<dbReference type="AlphaFoldDB" id="A0A3B0M4V7"/>
<keyword evidence="16" id="KW-1185">Reference proteome</keyword>
<name>A0A3B0M4V7_9RHOB</name>
<dbReference type="InterPro" id="IPR012910">
    <property type="entry name" value="Plug_dom"/>
</dbReference>
<keyword evidence="15" id="KW-0675">Receptor</keyword>
<reference evidence="16" key="1">
    <citation type="submission" date="2018-08" db="EMBL/GenBank/DDBJ databases">
        <authorList>
            <person name="Rodrigo-Torres L."/>
            <person name="Arahal R. D."/>
            <person name="Lucena T."/>
        </authorList>
    </citation>
    <scope>NUCLEOTIDE SEQUENCE [LARGE SCALE GENOMIC DNA]</scope>
    <source>
        <strain evidence="16">CECT 7235</strain>
    </source>
</reference>
<comment type="subcellular location">
    <subcellularLocation>
        <location evidence="1 10">Cell outer membrane</location>
        <topology evidence="1 10">Multi-pass membrane protein</topology>
    </subcellularLocation>
</comment>
<proteinExistence type="inferred from homology"/>
<evidence type="ECO:0000259" key="13">
    <source>
        <dbReference type="Pfam" id="PF00593"/>
    </source>
</evidence>
<dbReference type="GO" id="GO:0015344">
    <property type="term" value="F:siderophore uptake transmembrane transporter activity"/>
    <property type="evidence" value="ECO:0007669"/>
    <property type="project" value="TreeGrafter"/>
</dbReference>
<organism evidence="15 16">
    <name type="scientific">Roseinatronobacter ekhonensis</name>
    <dbReference type="NCBI Taxonomy" id="254356"/>
    <lineage>
        <taxon>Bacteria</taxon>
        <taxon>Pseudomonadati</taxon>
        <taxon>Pseudomonadota</taxon>
        <taxon>Alphaproteobacteria</taxon>
        <taxon>Rhodobacterales</taxon>
        <taxon>Paracoccaceae</taxon>
        <taxon>Roseinatronobacter</taxon>
    </lineage>
</organism>
<protein>
    <submittedName>
        <fullName evidence="15">Colicin I receptor</fullName>
    </submittedName>
</protein>
<evidence type="ECO:0000256" key="5">
    <source>
        <dbReference type="ARBA" id="ARBA00022729"/>
    </source>
</evidence>
<sequence>MTKRHFLGTVAALGLMAGGAAAQDIINLEEVTFSANLTPTELARAASSVSVVTREDLEADGTTQLVDYLAKLPGVTVTQNGGPGGSASLRIRGAGPEYVAVYVDGIRVDDPSSPQTAFNFGTLSTADIGRVEVLRGSQSALYGGSAVGGVVNITTLGATEDGFSQSLQAEVGSYNSQLLRYGLAFRDDRFEAALNFSHTRTDGFSSHEPFPGAPGLTDDGHEATRLSLSGRYQLTDTFALGVSGFVQDSTSEYDDFGADADNLLKRREYGARVFGEYSLGNSVHEISATLYDLEREAFQPRGTSAGVFEAQRISFAYKGVTEYSPALTFIYGADTQEESITVRGQGPDSNRVSGVFGQVLWTPRDDLDISATLRADHNSGFGTFYTGRIAAAWQATEALTLRGAAGRGFRAPSINEQLGNPVFSIAPNTGLAPETSISAEIGADYRFANGAELSATLFQLSTDNAISYCALTVGAFGAPCPVAGPVGFTNQYQNVAGETRRRGLELAAGVPVTDQHDLSLAYTYTDARNPAGGRLARIPYHDLNVTLKSDWTETFSSQIGLQHVGGRTGGLGDYTVVNASMRYRLTDNADLLFRIENLLNEQYQKISGYGTSDRAFYLGLSSRF</sequence>
<dbReference type="Pfam" id="PF07715">
    <property type="entry name" value="Plug"/>
    <property type="match status" value="1"/>
</dbReference>
<dbReference type="Gene3D" id="2.170.130.10">
    <property type="entry name" value="TonB-dependent receptor, plug domain"/>
    <property type="match status" value="1"/>
</dbReference>
<feature type="domain" description="TonB-dependent receptor-like beta-barrel" evidence="13">
    <location>
        <begin position="176"/>
        <end position="598"/>
    </location>
</feature>
<evidence type="ECO:0000256" key="7">
    <source>
        <dbReference type="ARBA" id="ARBA00023077"/>
    </source>
</evidence>
<keyword evidence="7 11" id="KW-0798">TonB box</keyword>
<dbReference type="CDD" id="cd01347">
    <property type="entry name" value="ligand_gated_channel"/>
    <property type="match status" value="1"/>
</dbReference>
<dbReference type="PANTHER" id="PTHR30069:SF53">
    <property type="entry name" value="COLICIN I RECEPTOR-RELATED"/>
    <property type="match status" value="1"/>
</dbReference>
<evidence type="ECO:0000256" key="12">
    <source>
        <dbReference type="SAM" id="SignalP"/>
    </source>
</evidence>
<dbReference type="InterPro" id="IPR036942">
    <property type="entry name" value="Beta-barrel_TonB_sf"/>
</dbReference>
<evidence type="ECO:0000259" key="14">
    <source>
        <dbReference type="Pfam" id="PF07715"/>
    </source>
</evidence>
<keyword evidence="6" id="KW-0406">Ion transport</keyword>
<dbReference type="InterPro" id="IPR000531">
    <property type="entry name" value="Beta-barrel_TonB"/>
</dbReference>
<dbReference type="PROSITE" id="PS52016">
    <property type="entry name" value="TONB_DEPENDENT_REC_3"/>
    <property type="match status" value="1"/>
</dbReference>
<dbReference type="GO" id="GO:0009279">
    <property type="term" value="C:cell outer membrane"/>
    <property type="evidence" value="ECO:0007669"/>
    <property type="project" value="UniProtKB-SubCell"/>
</dbReference>
<evidence type="ECO:0000256" key="8">
    <source>
        <dbReference type="ARBA" id="ARBA00023136"/>
    </source>
</evidence>
<dbReference type="Proteomes" id="UP000272908">
    <property type="component" value="Unassembled WGS sequence"/>
</dbReference>
<feature type="signal peptide" evidence="12">
    <location>
        <begin position="1"/>
        <end position="22"/>
    </location>
</feature>